<gene>
    <name evidence="2" type="ORF">M2650_01355</name>
</gene>
<evidence type="ECO:0000313" key="3">
    <source>
        <dbReference type="Proteomes" id="UP001431217"/>
    </source>
</evidence>
<comment type="caution">
    <text evidence="2">The sequence shown here is derived from an EMBL/GenBank/DDBJ whole genome shotgun (WGS) entry which is preliminary data.</text>
</comment>
<sequence length="226" mass="24621">MGRFVFPIAMVLAATPAVAQQAPVPLATAEEIQGQIPGSGTLESRVDGDLNGDGEIDTAFVWRGEEAIDEERGLKVLMAYRTEVDMGHDPVGEAMLDPFPQGPGSLSIREGVLIFEDLTGGTTATQSTRRYRYDAKQGKMRLIGIDVQRYSRTNSHGTIDLSWNLLNGKQIVQRGEPNTSGRGDEALIYAKPEHGVHTSSPIWMENSPDPDTLIDEQIAAEGEDRD</sequence>
<accession>A0ABT0MEK3</accession>
<evidence type="ECO:0000313" key="2">
    <source>
        <dbReference type="EMBL" id="MCL1633294.1"/>
    </source>
</evidence>
<name>A0ABT0MEK3_9GAMM</name>
<keyword evidence="3" id="KW-1185">Reference proteome</keyword>
<dbReference type="EMBL" id="JAMBEP010000001">
    <property type="protein sequence ID" value="MCL1633294.1"/>
    <property type="molecule type" value="Genomic_DNA"/>
</dbReference>
<dbReference type="RefSeq" id="WP_249470246.1">
    <property type="nucleotide sequence ID" value="NZ_JAMBEP010000001.1"/>
</dbReference>
<organism evidence="2 3">
    <name type="scientific">Luteimonas galliterrae</name>
    <dbReference type="NCBI Taxonomy" id="2940486"/>
    <lineage>
        <taxon>Bacteria</taxon>
        <taxon>Pseudomonadati</taxon>
        <taxon>Pseudomonadota</taxon>
        <taxon>Gammaproteobacteria</taxon>
        <taxon>Lysobacterales</taxon>
        <taxon>Lysobacteraceae</taxon>
        <taxon>Luteimonas</taxon>
    </lineage>
</organism>
<feature type="signal peptide" evidence="1">
    <location>
        <begin position="1"/>
        <end position="19"/>
    </location>
</feature>
<evidence type="ECO:0000256" key="1">
    <source>
        <dbReference type="SAM" id="SignalP"/>
    </source>
</evidence>
<protein>
    <submittedName>
        <fullName evidence="2">Uncharacterized protein</fullName>
    </submittedName>
</protein>
<feature type="chain" id="PRO_5047371230" evidence="1">
    <location>
        <begin position="20"/>
        <end position="226"/>
    </location>
</feature>
<reference evidence="2 3" key="1">
    <citation type="submission" date="2022-05" db="EMBL/GenBank/DDBJ databases">
        <title>Luteimonas sp. SX5, whole genome shotgun sequencing project.</title>
        <authorList>
            <person name="Zhao G."/>
            <person name="Shen L."/>
        </authorList>
    </citation>
    <scope>NUCLEOTIDE SEQUENCE [LARGE SCALE GENOMIC DNA]</scope>
    <source>
        <strain evidence="2 3">SX5</strain>
    </source>
</reference>
<dbReference type="Proteomes" id="UP001431217">
    <property type="component" value="Unassembled WGS sequence"/>
</dbReference>
<proteinExistence type="predicted"/>
<keyword evidence="1" id="KW-0732">Signal</keyword>